<comment type="caution">
    <text evidence="1">The sequence shown here is derived from an EMBL/GenBank/DDBJ whole genome shotgun (WGS) entry which is preliminary data.</text>
</comment>
<dbReference type="Proteomes" id="UP000886198">
    <property type="component" value="Unassembled WGS sequence"/>
</dbReference>
<feature type="non-terminal residue" evidence="1">
    <location>
        <position position="602"/>
    </location>
</feature>
<dbReference type="AlphaFoldDB" id="A0A7C1CTQ7"/>
<dbReference type="EMBL" id="DSBT01000176">
    <property type="protein sequence ID" value="HDP77812.1"/>
    <property type="molecule type" value="Genomic_DNA"/>
</dbReference>
<proteinExistence type="predicted"/>
<sequence length="602" mass="69212">MNKDLTVLAENRDVLLTAEIACWLHMIGKYHEDFISGKNRKLDAMVPSEIIVNPMMSKLFVKDLTDGLSEKVADKWAIDTSFVKKIIIREFVETHKKSNLKNPYLSLNRDAHGRSSGTEKGILDDSAYEDQKNRANGIIYPSTAFGFENSYMDIDEIASERHILYNFIQQKLDVIRKLAGQNCAENLRMWNVLRQELISTLQRHFSRTIGDTRRPINDVTLWDQTISSVAFFKAELAEALLNGYKDPFDKYNKYNRYTFRYLHVTFDGESYVAKGTGIGDIITRRKLIDEAFDSAKSLIEVEYPLGLEIYRDTNGITFLIPELSEILAIDDLVVKKGVSLKQTISEEITTSTNWEITPFFHISERPSRNLYNLGSMVSKKPDGNIPCLKLQELWAEKAELCPSCNIRPIDINSGKRRIKFCEECYKRITGRGKQWVENRNNQTVWIDEIADSTGKIALLSFGFSLDDWINNADNLSTFRNLKKTVGFSFKELTEELSTLNELCSKPHLKSIAKKHVLIDPKTKTVDGLYDFMVGSEDLEDNKALTKDEKLALAIWRKPPSFARVRRVWETTRKFWDEALEEIKGVINPITERLVLRVRTNNL</sequence>
<gene>
    <name evidence="1" type="ORF">ENN47_06455</name>
</gene>
<evidence type="ECO:0008006" key="2">
    <source>
        <dbReference type="Google" id="ProtNLM"/>
    </source>
</evidence>
<accession>A0A7C1CTQ7</accession>
<evidence type="ECO:0000313" key="1">
    <source>
        <dbReference type="EMBL" id="HDP77812.1"/>
    </source>
</evidence>
<protein>
    <recommendedName>
        <fullName evidence="2">CRISPR-associated protein Csx11</fullName>
    </recommendedName>
</protein>
<name>A0A7C1CTQ7_9BACT</name>
<reference evidence="1" key="1">
    <citation type="journal article" date="2020" name="mSystems">
        <title>Genome- and Community-Level Interaction Insights into Carbon Utilization and Element Cycling Functions of Hydrothermarchaeota in Hydrothermal Sediment.</title>
        <authorList>
            <person name="Zhou Z."/>
            <person name="Liu Y."/>
            <person name="Xu W."/>
            <person name="Pan J."/>
            <person name="Luo Z.H."/>
            <person name="Li M."/>
        </authorList>
    </citation>
    <scope>NUCLEOTIDE SEQUENCE [LARGE SCALE GENOMIC DNA]</scope>
    <source>
        <strain evidence="1">SpSt-1179</strain>
    </source>
</reference>
<organism evidence="1">
    <name type="scientific">Mesotoga infera</name>
    <dbReference type="NCBI Taxonomy" id="1236046"/>
    <lineage>
        <taxon>Bacteria</taxon>
        <taxon>Thermotogati</taxon>
        <taxon>Thermotogota</taxon>
        <taxon>Thermotogae</taxon>
        <taxon>Kosmotogales</taxon>
        <taxon>Kosmotogaceae</taxon>
        <taxon>Mesotoga</taxon>
    </lineage>
</organism>